<comment type="cofactor">
    <cofactor evidence="7 11">
        <name>[4Fe-4S] cluster</name>
        <dbReference type="ChEBI" id="CHEBI:49883"/>
    </cofactor>
    <text evidence="7 11">Binds 1 [4Fe-4S] cluster per subunit.</text>
</comment>
<accession>A0A9D1FDS3</accession>
<dbReference type="PANTHER" id="PTHR11907">
    <property type="entry name" value="AMIDOPHOSPHORIBOSYLTRANSFERASE"/>
    <property type="match status" value="1"/>
</dbReference>
<feature type="binding site" evidence="7 11">
    <location>
        <position position="453"/>
    </location>
    <ligand>
        <name>[4Fe-4S] cluster</name>
        <dbReference type="ChEBI" id="CHEBI:49883"/>
    </ligand>
</feature>
<comment type="pathway">
    <text evidence="1 7 8">Purine metabolism; IMP biosynthesis via de novo pathway; N(1)-(5-phospho-D-ribosyl)glycinamide from 5-phospho-alpha-D-ribose 1-diphosphate: step 1/2.</text>
</comment>
<dbReference type="SUPFAM" id="SSF56235">
    <property type="entry name" value="N-terminal nucleophile aminohydrolases (Ntn hydrolases)"/>
    <property type="match status" value="1"/>
</dbReference>
<dbReference type="GO" id="GO:0006189">
    <property type="term" value="P:'de novo' IMP biosynthetic process"/>
    <property type="evidence" value="ECO:0007669"/>
    <property type="project" value="UniProtKB-UniRule"/>
</dbReference>
<keyword evidence="7" id="KW-0004">4Fe-4S</keyword>
<dbReference type="SUPFAM" id="SSF53271">
    <property type="entry name" value="PRTase-like"/>
    <property type="match status" value="1"/>
</dbReference>
<reference evidence="13" key="1">
    <citation type="submission" date="2020-10" db="EMBL/GenBank/DDBJ databases">
        <authorList>
            <person name="Gilroy R."/>
        </authorList>
    </citation>
    <scope>NUCLEOTIDE SEQUENCE</scope>
    <source>
        <strain evidence="13">ChiHjej10B9-9673</strain>
    </source>
</reference>
<dbReference type="InterPro" id="IPR000836">
    <property type="entry name" value="PRTase_dom"/>
</dbReference>
<evidence type="ECO:0000259" key="12">
    <source>
        <dbReference type="PROSITE" id="PS51278"/>
    </source>
</evidence>
<comment type="catalytic activity">
    <reaction evidence="7 8">
        <text>5-phospho-beta-D-ribosylamine + L-glutamate + diphosphate = 5-phospho-alpha-D-ribose 1-diphosphate + L-glutamine + H2O</text>
        <dbReference type="Rhea" id="RHEA:14905"/>
        <dbReference type="ChEBI" id="CHEBI:15377"/>
        <dbReference type="ChEBI" id="CHEBI:29985"/>
        <dbReference type="ChEBI" id="CHEBI:33019"/>
        <dbReference type="ChEBI" id="CHEBI:58017"/>
        <dbReference type="ChEBI" id="CHEBI:58359"/>
        <dbReference type="ChEBI" id="CHEBI:58681"/>
        <dbReference type="EC" id="2.4.2.14"/>
    </reaction>
</comment>
<feature type="binding site" evidence="7 11">
    <location>
        <position position="450"/>
    </location>
    <ligand>
        <name>[4Fe-4S] cluster</name>
        <dbReference type="ChEBI" id="CHEBI:49883"/>
    </ligand>
</feature>
<evidence type="ECO:0000256" key="1">
    <source>
        <dbReference type="ARBA" id="ARBA00005209"/>
    </source>
</evidence>
<dbReference type="Gene3D" id="3.60.20.10">
    <property type="entry name" value="Glutamine Phosphoribosylpyrophosphate, subunit 1, domain 1"/>
    <property type="match status" value="1"/>
</dbReference>
<keyword evidence="4 7" id="KW-0808">Transferase</keyword>
<dbReference type="GO" id="GO:0051539">
    <property type="term" value="F:4 iron, 4 sulfur cluster binding"/>
    <property type="evidence" value="ECO:0007669"/>
    <property type="project" value="UniProtKB-KW"/>
</dbReference>
<dbReference type="CDD" id="cd00715">
    <property type="entry name" value="GPATase_N"/>
    <property type="match status" value="1"/>
</dbReference>
<dbReference type="InterPro" id="IPR029057">
    <property type="entry name" value="PRTase-like"/>
</dbReference>
<feature type="binding site" evidence="7 10">
    <location>
        <position position="363"/>
    </location>
    <ligand>
        <name>Mg(2+)</name>
        <dbReference type="ChEBI" id="CHEBI:18420"/>
    </ligand>
</feature>
<dbReference type="InterPro" id="IPR017932">
    <property type="entry name" value="GATase_2_dom"/>
</dbReference>
<evidence type="ECO:0000256" key="4">
    <source>
        <dbReference type="ARBA" id="ARBA00022679"/>
    </source>
</evidence>
<comment type="caution">
    <text evidence="13">The sequence shown here is derived from an EMBL/GenBank/DDBJ whole genome shotgun (WGS) entry which is preliminary data.</text>
</comment>
<feature type="domain" description="Glutamine amidotransferase type-2" evidence="12">
    <location>
        <begin position="13"/>
        <end position="236"/>
    </location>
</feature>
<name>A0A9D1FDS3_9FIRM</name>
<dbReference type="InterPro" id="IPR029055">
    <property type="entry name" value="Ntn_hydrolases_N"/>
</dbReference>
<keyword evidence="5 7" id="KW-0658">Purine biosynthesis</keyword>
<evidence type="ECO:0000256" key="11">
    <source>
        <dbReference type="PIRSR" id="PIRSR000485-3"/>
    </source>
</evidence>
<dbReference type="Pfam" id="PF13537">
    <property type="entry name" value="GATase_7"/>
    <property type="match status" value="1"/>
</dbReference>
<dbReference type="PIRSF" id="PIRSF000485">
    <property type="entry name" value="Amd_phspho_trans"/>
    <property type="match status" value="1"/>
</dbReference>
<dbReference type="PROSITE" id="PS51278">
    <property type="entry name" value="GATASE_TYPE_2"/>
    <property type="match status" value="1"/>
</dbReference>
<evidence type="ECO:0000256" key="8">
    <source>
        <dbReference type="PIRNR" id="PIRNR000485"/>
    </source>
</evidence>
<keyword evidence="7 11" id="KW-0408">Iron</keyword>
<sequence>MDSNYFDKLHEECGVFGVITGGGEDVVHMTYRALYALQHRGQESCGIAINDDGVISGYKDVGLVSDVFTKDVLRRLPRGQMAVGHCRYGTTGGCTRENAQPLVVRHVKGGMALAHNGNITNASELRMELELKGAIFSGTSDSEVISYVITRERLRTGSIEAAVCAALDSLKGAYSLAVMSPRKLIAARDPLGFRPLCIGELPDGWAVASESCALDAIGARFVRDVEPGEVVTISRENGIESDRSHCGGPSAECVFEFIYFARPDSVIDGSCVHTARQRAGAFLALEHPVQADVVIGVPDSGLDAALGYSRQSGIPYGVGFVKNKYIGRTFIQPGQASRENAVRIKLNAVASTVRDKRVILVDDSIVRGTTIARIVDLLREAGAKEVHVRLSAPPFLYPCYFGTDIDSRDNLIAAQHSIEEIREIIGVDSIGYLSCENVHKLADNPKLNFCAACFTGEYPCEVPKKAAKSRFEQKISEREKEEKE</sequence>
<proteinExistence type="inferred from homology"/>
<evidence type="ECO:0000256" key="3">
    <source>
        <dbReference type="ARBA" id="ARBA00022676"/>
    </source>
</evidence>
<keyword evidence="7 10" id="KW-0460">Magnesium</keyword>
<keyword evidence="3 7" id="KW-0328">Glycosyltransferase</keyword>
<feature type="binding site" evidence="7 11">
    <location>
        <position position="399"/>
    </location>
    <ligand>
        <name>[4Fe-4S] cluster</name>
        <dbReference type="ChEBI" id="CHEBI:49883"/>
    </ligand>
</feature>
<dbReference type="InterPro" id="IPR005854">
    <property type="entry name" value="PurF"/>
</dbReference>
<dbReference type="InterPro" id="IPR035584">
    <property type="entry name" value="PurF_N"/>
</dbReference>
<evidence type="ECO:0000256" key="5">
    <source>
        <dbReference type="ARBA" id="ARBA00022755"/>
    </source>
</evidence>
<gene>
    <name evidence="7" type="primary">purF</name>
    <name evidence="13" type="ORF">IAC18_06500</name>
</gene>
<evidence type="ECO:0000313" key="13">
    <source>
        <dbReference type="EMBL" id="HIS67197.1"/>
    </source>
</evidence>
<comment type="function">
    <text evidence="7">Catalyzes the formation of phosphoribosylamine from phosphoribosylpyrophosphate (PRPP) and glutamine.</text>
</comment>
<dbReference type="Gene3D" id="3.40.50.2020">
    <property type="match status" value="1"/>
</dbReference>
<dbReference type="GO" id="GO:0000287">
    <property type="term" value="F:magnesium ion binding"/>
    <property type="evidence" value="ECO:0007669"/>
    <property type="project" value="UniProtKB-UniRule"/>
</dbReference>
<dbReference type="AlphaFoldDB" id="A0A9D1FDS3"/>
<dbReference type="Pfam" id="PF00156">
    <property type="entry name" value="Pribosyltran"/>
    <property type="match status" value="1"/>
</dbReference>
<keyword evidence="6 7" id="KW-0315">Glutamine amidotransferase</keyword>
<feature type="binding site" evidence="7 11">
    <location>
        <position position="253"/>
    </location>
    <ligand>
        <name>[4Fe-4S] cluster</name>
        <dbReference type="ChEBI" id="CHEBI:49883"/>
    </ligand>
</feature>
<evidence type="ECO:0000256" key="10">
    <source>
        <dbReference type="PIRSR" id="PIRSR000485-2"/>
    </source>
</evidence>
<dbReference type="CDD" id="cd06223">
    <property type="entry name" value="PRTases_typeI"/>
    <property type="match status" value="1"/>
</dbReference>
<dbReference type="GO" id="GO:0009113">
    <property type="term" value="P:purine nucleobase biosynthetic process"/>
    <property type="evidence" value="ECO:0007669"/>
    <property type="project" value="UniProtKB-UniRule"/>
</dbReference>
<reference evidence="13" key="2">
    <citation type="journal article" date="2021" name="PeerJ">
        <title>Extensive microbial diversity within the chicken gut microbiome revealed by metagenomics and culture.</title>
        <authorList>
            <person name="Gilroy R."/>
            <person name="Ravi A."/>
            <person name="Getino M."/>
            <person name="Pursley I."/>
            <person name="Horton D.L."/>
            <person name="Alikhan N.F."/>
            <person name="Baker D."/>
            <person name="Gharbi K."/>
            <person name="Hall N."/>
            <person name="Watson M."/>
            <person name="Adriaenssens E.M."/>
            <person name="Foster-Nyarko E."/>
            <person name="Jarju S."/>
            <person name="Secka A."/>
            <person name="Antonio M."/>
            <person name="Oren A."/>
            <person name="Chaudhuri R.R."/>
            <person name="La Ragione R."/>
            <person name="Hildebrand F."/>
            <person name="Pallen M.J."/>
        </authorList>
    </citation>
    <scope>NUCLEOTIDE SEQUENCE</scope>
    <source>
        <strain evidence="13">ChiHjej10B9-9673</strain>
    </source>
</reference>
<comment type="similarity">
    <text evidence="2 7 8">In the C-terminal section; belongs to the purine/pyrimidine phosphoribosyltransferase family.</text>
</comment>
<feature type="binding site" evidence="7 10">
    <location>
        <position position="362"/>
    </location>
    <ligand>
        <name>Mg(2+)</name>
        <dbReference type="ChEBI" id="CHEBI:18420"/>
    </ligand>
</feature>
<evidence type="ECO:0000256" key="2">
    <source>
        <dbReference type="ARBA" id="ARBA00010138"/>
    </source>
</evidence>
<dbReference type="Proteomes" id="UP000824001">
    <property type="component" value="Unassembled WGS sequence"/>
</dbReference>
<feature type="binding site" evidence="7 10">
    <location>
        <position position="300"/>
    </location>
    <ligand>
        <name>Mg(2+)</name>
        <dbReference type="ChEBI" id="CHEBI:18420"/>
    </ligand>
</feature>
<keyword evidence="7 10" id="KW-0479">Metal-binding</keyword>
<dbReference type="NCBIfam" id="TIGR01134">
    <property type="entry name" value="purF"/>
    <property type="match status" value="1"/>
</dbReference>
<evidence type="ECO:0000256" key="6">
    <source>
        <dbReference type="ARBA" id="ARBA00022962"/>
    </source>
</evidence>
<evidence type="ECO:0000256" key="9">
    <source>
        <dbReference type="PIRSR" id="PIRSR000485-1"/>
    </source>
</evidence>
<organism evidence="13 14">
    <name type="scientific">Candidatus Scatomorpha merdipullorum</name>
    <dbReference type="NCBI Taxonomy" id="2840927"/>
    <lineage>
        <taxon>Bacteria</taxon>
        <taxon>Bacillati</taxon>
        <taxon>Bacillota</taxon>
        <taxon>Clostridia</taxon>
        <taxon>Eubacteriales</taxon>
        <taxon>Candidatus Scatomorpha</taxon>
    </lineage>
</organism>
<keyword evidence="7 11" id="KW-0411">Iron-sulfur</keyword>
<dbReference type="EC" id="2.4.2.14" evidence="7"/>
<evidence type="ECO:0000256" key="7">
    <source>
        <dbReference type="HAMAP-Rule" id="MF_01931"/>
    </source>
</evidence>
<dbReference type="HAMAP" id="MF_01931">
    <property type="entry name" value="PurF"/>
    <property type="match status" value="1"/>
</dbReference>
<protein>
    <recommendedName>
        <fullName evidence="7">Amidophosphoribosyltransferase</fullName>
        <shortName evidence="7">ATase</shortName>
        <ecNumber evidence="7">2.4.2.14</ecNumber>
    </recommendedName>
    <alternativeName>
        <fullName evidence="7">Glutamine phosphoribosylpyrophosphate amidotransferase</fullName>
        <shortName evidence="7">GPATase</shortName>
    </alternativeName>
</protein>
<evidence type="ECO:0000313" key="14">
    <source>
        <dbReference type="Proteomes" id="UP000824001"/>
    </source>
</evidence>
<feature type="active site" description="Nucleophile" evidence="7 9">
    <location>
        <position position="13"/>
    </location>
</feature>
<comment type="cofactor">
    <cofactor evidence="7 10">
        <name>Mg(2+)</name>
        <dbReference type="ChEBI" id="CHEBI:18420"/>
    </cofactor>
    <text evidence="7 10">Binds 1 Mg(2+) ion per subunit.</text>
</comment>
<dbReference type="EMBL" id="DVJK01000181">
    <property type="protein sequence ID" value="HIS67197.1"/>
    <property type="molecule type" value="Genomic_DNA"/>
</dbReference>
<dbReference type="GO" id="GO:0004044">
    <property type="term" value="F:amidophosphoribosyltransferase activity"/>
    <property type="evidence" value="ECO:0007669"/>
    <property type="project" value="UniProtKB-UniRule"/>
</dbReference>